<dbReference type="AlphaFoldDB" id="A0A363NTL3"/>
<gene>
    <name evidence="3" type="ORF">DCO56_11870</name>
</gene>
<comment type="similarity">
    <text evidence="1">Belongs to the short-chain dehydrogenases/reductases (SDR) family.</text>
</comment>
<keyword evidence="2" id="KW-0560">Oxidoreductase</keyword>
<name>A0A363NTL3_9SPHI</name>
<dbReference type="OrthoDB" id="9803333at2"/>
<dbReference type="InterPro" id="IPR020904">
    <property type="entry name" value="Sc_DH/Rdtase_CS"/>
</dbReference>
<dbReference type="GO" id="GO:0016616">
    <property type="term" value="F:oxidoreductase activity, acting on the CH-OH group of donors, NAD or NADP as acceptor"/>
    <property type="evidence" value="ECO:0007669"/>
    <property type="project" value="TreeGrafter"/>
</dbReference>
<evidence type="ECO:0000256" key="2">
    <source>
        <dbReference type="ARBA" id="ARBA00023002"/>
    </source>
</evidence>
<accession>A0A363NTL3</accession>
<reference evidence="3 4" key="1">
    <citation type="submission" date="2018-04" db="EMBL/GenBank/DDBJ databases">
        <title>Sphingobacterium sp. M46 Genome.</title>
        <authorList>
            <person name="Cheng J."/>
            <person name="Li Y."/>
        </authorList>
    </citation>
    <scope>NUCLEOTIDE SEQUENCE [LARGE SCALE GENOMIC DNA]</scope>
    <source>
        <strain evidence="3 4">M46</strain>
    </source>
</reference>
<dbReference type="CDD" id="cd05233">
    <property type="entry name" value="SDR_c"/>
    <property type="match status" value="1"/>
</dbReference>
<dbReference type="FunFam" id="3.40.50.720:FF:000084">
    <property type="entry name" value="Short-chain dehydrogenase reductase"/>
    <property type="match status" value="1"/>
</dbReference>
<dbReference type="PANTHER" id="PTHR42760">
    <property type="entry name" value="SHORT-CHAIN DEHYDROGENASES/REDUCTASES FAMILY MEMBER"/>
    <property type="match status" value="1"/>
</dbReference>
<dbReference type="PROSITE" id="PS00061">
    <property type="entry name" value="ADH_SHORT"/>
    <property type="match status" value="1"/>
</dbReference>
<dbReference type="RefSeq" id="WP_108633991.1">
    <property type="nucleotide sequence ID" value="NZ_QCXX01000003.1"/>
</dbReference>
<organism evidence="3 4">
    <name type="scientific">Sphingobacterium athyrii</name>
    <dbReference type="NCBI Taxonomy" id="2152717"/>
    <lineage>
        <taxon>Bacteria</taxon>
        <taxon>Pseudomonadati</taxon>
        <taxon>Bacteroidota</taxon>
        <taxon>Sphingobacteriia</taxon>
        <taxon>Sphingobacteriales</taxon>
        <taxon>Sphingobacteriaceae</taxon>
        <taxon>Sphingobacterium</taxon>
    </lineage>
</organism>
<evidence type="ECO:0000313" key="4">
    <source>
        <dbReference type="Proteomes" id="UP000250831"/>
    </source>
</evidence>
<dbReference type="GO" id="GO:0006633">
    <property type="term" value="P:fatty acid biosynthetic process"/>
    <property type="evidence" value="ECO:0007669"/>
    <property type="project" value="TreeGrafter"/>
</dbReference>
<dbReference type="SUPFAM" id="SSF51735">
    <property type="entry name" value="NAD(P)-binding Rossmann-fold domains"/>
    <property type="match status" value="1"/>
</dbReference>
<dbReference type="GO" id="GO:0048038">
    <property type="term" value="F:quinone binding"/>
    <property type="evidence" value="ECO:0007669"/>
    <property type="project" value="TreeGrafter"/>
</dbReference>
<dbReference type="InterPro" id="IPR002347">
    <property type="entry name" value="SDR_fam"/>
</dbReference>
<sequence>MNFTNKNVVITGGSAGIGLATAKTFIEKGANVLITGRNTDTLQTASVSINSPKLKTLSSDTSKLTDITLLAETVAANGNKVDVLVLNAGIAKQYLIEDTTEEVFDDLYNINVKGLFFTLQKLIPHLSEGASIVLISSGVSVSGYAQMGAYAATKSAVDAIARTAATELADRKIRVNVVAPGLTDTPMNQQTPADIKNAIAAAVPLKRIGQAEEIANAVVFLSSNEASYISGSYLAVDGGVTIRR</sequence>
<proteinExistence type="inferred from homology"/>
<comment type="caution">
    <text evidence="3">The sequence shown here is derived from an EMBL/GenBank/DDBJ whole genome shotgun (WGS) entry which is preliminary data.</text>
</comment>
<dbReference type="InterPro" id="IPR036291">
    <property type="entry name" value="NAD(P)-bd_dom_sf"/>
</dbReference>
<evidence type="ECO:0000256" key="1">
    <source>
        <dbReference type="ARBA" id="ARBA00006484"/>
    </source>
</evidence>
<dbReference type="PRINTS" id="PR00081">
    <property type="entry name" value="GDHRDH"/>
</dbReference>
<keyword evidence="4" id="KW-1185">Reference proteome</keyword>
<dbReference type="PRINTS" id="PR00080">
    <property type="entry name" value="SDRFAMILY"/>
</dbReference>
<dbReference type="EMBL" id="QCXX01000003">
    <property type="protein sequence ID" value="PUV24063.1"/>
    <property type="molecule type" value="Genomic_DNA"/>
</dbReference>
<dbReference type="PANTHER" id="PTHR42760:SF133">
    <property type="entry name" value="3-OXOACYL-[ACYL-CARRIER-PROTEIN] REDUCTASE"/>
    <property type="match status" value="1"/>
</dbReference>
<evidence type="ECO:0000313" key="3">
    <source>
        <dbReference type="EMBL" id="PUV24063.1"/>
    </source>
</evidence>
<protein>
    <submittedName>
        <fullName evidence="3">Short-chain dehydrogenase</fullName>
    </submittedName>
</protein>
<dbReference type="Gene3D" id="3.40.50.720">
    <property type="entry name" value="NAD(P)-binding Rossmann-like Domain"/>
    <property type="match status" value="1"/>
</dbReference>
<dbReference type="Proteomes" id="UP000250831">
    <property type="component" value="Unassembled WGS sequence"/>
</dbReference>
<dbReference type="Pfam" id="PF13561">
    <property type="entry name" value="adh_short_C2"/>
    <property type="match status" value="1"/>
</dbReference>